<gene>
    <name evidence="4" type="ORF">HPA02_24600</name>
</gene>
<protein>
    <submittedName>
        <fullName evidence="4">Sugar nucleotide oxidoreductaseepimerase</fullName>
    </submittedName>
</protein>
<dbReference type="InterPro" id="IPR036291">
    <property type="entry name" value="NAD(P)-bd_dom_sf"/>
</dbReference>
<evidence type="ECO:0000256" key="1">
    <source>
        <dbReference type="ARBA" id="ARBA00005125"/>
    </source>
</evidence>
<dbReference type="EMBL" id="BJUK01000029">
    <property type="protein sequence ID" value="GEK48177.1"/>
    <property type="molecule type" value="Genomic_DNA"/>
</dbReference>
<proteinExistence type="inferred from homology"/>
<accession>A0A510XBV1</accession>
<evidence type="ECO:0000313" key="5">
    <source>
        <dbReference type="Proteomes" id="UP000321275"/>
    </source>
</evidence>
<dbReference type="Pfam" id="PF01370">
    <property type="entry name" value="Epimerase"/>
    <property type="match status" value="2"/>
</dbReference>
<name>A0A510XBV1_9GAMM</name>
<dbReference type="Gene3D" id="3.40.50.720">
    <property type="entry name" value="NAD(P)-binding Rossmann-like Domain"/>
    <property type="match status" value="1"/>
</dbReference>
<comment type="caution">
    <text evidence="4">The sequence shown here is derived from an EMBL/GenBank/DDBJ whole genome shotgun (WGS) entry which is preliminary data.</text>
</comment>
<evidence type="ECO:0000256" key="2">
    <source>
        <dbReference type="ARBA" id="ARBA00007637"/>
    </source>
</evidence>
<evidence type="ECO:0000313" key="4">
    <source>
        <dbReference type="EMBL" id="GEK48177.1"/>
    </source>
</evidence>
<dbReference type="InterPro" id="IPR001509">
    <property type="entry name" value="Epimerase_deHydtase"/>
</dbReference>
<dbReference type="CDD" id="cd08946">
    <property type="entry name" value="SDR_e"/>
    <property type="match status" value="1"/>
</dbReference>
<dbReference type="AlphaFoldDB" id="A0A510XBV1"/>
<comment type="similarity">
    <text evidence="2">Belongs to the NAD(P)-dependent epimerase/dehydratase family.</text>
</comment>
<keyword evidence="5" id="KW-1185">Reference proteome</keyword>
<feature type="domain" description="NAD-dependent epimerase/dehydratase" evidence="3">
    <location>
        <begin position="78"/>
        <end position="202"/>
    </location>
</feature>
<comment type="pathway">
    <text evidence="1">Bacterial outer membrane biogenesis; LPS O-antigen biosynthesis.</text>
</comment>
<feature type="domain" description="NAD-dependent epimerase/dehydratase" evidence="3">
    <location>
        <begin position="4"/>
        <end position="42"/>
    </location>
</feature>
<dbReference type="OrthoDB" id="5295702at2"/>
<evidence type="ECO:0000259" key="3">
    <source>
        <dbReference type="Pfam" id="PF01370"/>
    </source>
</evidence>
<dbReference type="SUPFAM" id="SSF51735">
    <property type="entry name" value="NAD(P)-binding Rossmann-fold domains"/>
    <property type="match status" value="1"/>
</dbReference>
<reference evidence="4 5" key="1">
    <citation type="submission" date="2019-07" db="EMBL/GenBank/DDBJ databases">
        <title>Whole genome shotgun sequence of Halomonas pacifica NBRC 102220.</title>
        <authorList>
            <person name="Hosoyama A."/>
            <person name="Uohara A."/>
            <person name="Ohji S."/>
            <person name="Ichikawa N."/>
        </authorList>
    </citation>
    <scope>NUCLEOTIDE SEQUENCE [LARGE SCALE GENOMIC DNA]</scope>
    <source>
        <strain evidence="4 5">NBRC 102220</strain>
    </source>
</reference>
<sequence length="261" mass="28804">MFTIFGASGFIGGYLARHLARQGYKVNTPTRDSLPNKKNLGHVIYCIGMTGNFREDFSGAVDSHVMTLQRLMDNNEYCSWLYLSSTRVYGGGGAESVANETSEIFVRPGGDAIYDISKLLGESVCLAKKNSSVRVVRLSNVYGLGQSKFTFLGSIVEDLLTRGESIVHESPDSEKDYVSVHDVVELLPKISLYGKERIYNVASGRNTSHESLVRCVEGVFGGRVYFSPGAKKRAFPLIGIERCLGEFDFFPRSVADGLDFY</sequence>
<dbReference type="PANTHER" id="PTHR43000">
    <property type="entry name" value="DTDP-D-GLUCOSE 4,6-DEHYDRATASE-RELATED"/>
    <property type="match status" value="1"/>
</dbReference>
<organism evidence="4 5">
    <name type="scientific">Bisbaumannia pacifica</name>
    <dbReference type="NCBI Taxonomy" id="77098"/>
    <lineage>
        <taxon>Bacteria</taxon>
        <taxon>Pseudomonadati</taxon>
        <taxon>Pseudomonadota</taxon>
        <taxon>Gammaproteobacteria</taxon>
        <taxon>Oceanospirillales</taxon>
        <taxon>Halomonadaceae</taxon>
        <taxon>Bisbaumannia</taxon>
    </lineage>
</organism>
<dbReference type="RefSeq" id="WP_146803515.1">
    <property type="nucleotide sequence ID" value="NZ_BJUK01000029.1"/>
</dbReference>
<dbReference type="Proteomes" id="UP000321275">
    <property type="component" value="Unassembled WGS sequence"/>
</dbReference>